<dbReference type="PROSITE" id="PS50850">
    <property type="entry name" value="MFS"/>
    <property type="match status" value="1"/>
</dbReference>
<comment type="subcellular location">
    <subcellularLocation>
        <location evidence="8">Cell inner membrane</location>
        <topology evidence="8">Multi-pass membrane protein</topology>
    </subcellularLocation>
    <subcellularLocation>
        <location evidence="1">Cell membrane</location>
        <topology evidence="1">Multi-pass membrane protein</topology>
    </subcellularLocation>
</comment>
<feature type="transmembrane region" description="Helical" evidence="8">
    <location>
        <begin position="75"/>
        <end position="98"/>
    </location>
</feature>
<feature type="transmembrane region" description="Helical" evidence="8">
    <location>
        <begin position="312"/>
        <end position="334"/>
    </location>
</feature>
<evidence type="ECO:0000256" key="7">
    <source>
        <dbReference type="ARBA" id="ARBA00023136"/>
    </source>
</evidence>
<protein>
    <recommendedName>
        <fullName evidence="8">Bcr/CflA family efflux transporter</fullName>
    </recommendedName>
</protein>
<dbReference type="NCBIfam" id="TIGR00710">
    <property type="entry name" value="efflux_Bcr_CflA"/>
    <property type="match status" value="1"/>
</dbReference>
<accession>A0ABU1V7V2</accession>
<evidence type="ECO:0000256" key="3">
    <source>
        <dbReference type="ARBA" id="ARBA00022448"/>
    </source>
</evidence>
<reference evidence="10 11" key="1">
    <citation type="submission" date="2023-07" db="EMBL/GenBank/DDBJ databases">
        <title>Sorghum-associated microbial communities from plants grown in Nebraska, USA.</title>
        <authorList>
            <person name="Schachtman D."/>
        </authorList>
    </citation>
    <scope>NUCLEOTIDE SEQUENCE [LARGE SCALE GENOMIC DNA]</scope>
    <source>
        <strain evidence="10 11">BE240</strain>
    </source>
</reference>
<organism evidence="10 11">
    <name type="scientific">Hydrogenophaga laconesensis</name>
    <dbReference type="NCBI Taxonomy" id="1805971"/>
    <lineage>
        <taxon>Bacteria</taxon>
        <taxon>Pseudomonadati</taxon>
        <taxon>Pseudomonadota</taxon>
        <taxon>Betaproteobacteria</taxon>
        <taxon>Burkholderiales</taxon>
        <taxon>Comamonadaceae</taxon>
        <taxon>Hydrogenophaga</taxon>
    </lineage>
</organism>
<feature type="transmembrane region" description="Helical" evidence="8">
    <location>
        <begin position="278"/>
        <end position="300"/>
    </location>
</feature>
<dbReference type="InterPro" id="IPR011701">
    <property type="entry name" value="MFS"/>
</dbReference>
<dbReference type="PANTHER" id="PTHR43124:SF3">
    <property type="entry name" value="CHLORAMPHENICOL EFFLUX PUMP RV0191"/>
    <property type="match status" value="1"/>
</dbReference>
<evidence type="ECO:0000313" key="10">
    <source>
        <dbReference type="EMBL" id="MDR7093495.1"/>
    </source>
</evidence>
<feature type="transmembrane region" description="Helical" evidence="8">
    <location>
        <begin position="133"/>
        <end position="155"/>
    </location>
</feature>
<evidence type="ECO:0000256" key="4">
    <source>
        <dbReference type="ARBA" id="ARBA00022475"/>
    </source>
</evidence>
<keyword evidence="3 8" id="KW-0813">Transport</keyword>
<keyword evidence="7 8" id="KW-0472">Membrane</keyword>
<gene>
    <name evidence="10" type="ORF">J2X09_001227</name>
</gene>
<dbReference type="RefSeq" id="WP_204732646.1">
    <property type="nucleotide sequence ID" value="NZ_JAVDWE010000002.1"/>
</dbReference>
<feature type="transmembrane region" description="Helical" evidence="8">
    <location>
        <begin position="214"/>
        <end position="237"/>
    </location>
</feature>
<keyword evidence="5 8" id="KW-0812">Transmembrane</keyword>
<keyword evidence="8" id="KW-0997">Cell inner membrane</keyword>
<evidence type="ECO:0000256" key="1">
    <source>
        <dbReference type="ARBA" id="ARBA00004651"/>
    </source>
</evidence>
<dbReference type="InterPro" id="IPR020846">
    <property type="entry name" value="MFS_dom"/>
</dbReference>
<comment type="caution">
    <text evidence="10">The sequence shown here is derived from an EMBL/GenBank/DDBJ whole genome shotgun (WGS) entry which is preliminary data.</text>
</comment>
<dbReference type="InterPro" id="IPR050189">
    <property type="entry name" value="MFS_Efflux_Transporters"/>
</dbReference>
<evidence type="ECO:0000256" key="5">
    <source>
        <dbReference type="ARBA" id="ARBA00022692"/>
    </source>
</evidence>
<evidence type="ECO:0000256" key="6">
    <source>
        <dbReference type="ARBA" id="ARBA00022989"/>
    </source>
</evidence>
<keyword evidence="11" id="KW-1185">Reference proteome</keyword>
<dbReference type="Proteomes" id="UP001265550">
    <property type="component" value="Unassembled WGS sequence"/>
</dbReference>
<feature type="transmembrane region" description="Helical" evidence="8">
    <location>
        <begin position="43"/>
        <end position="63"/>
    </location>
</feature>
<evidence type="ECO:0000256" key="8">
    <source>
        <dbReference type="RuleBase" id="RU365088"/>
    </source>
</evidence>
<dbReference type="PANTHER" id="PTHR43124">
    <property type="entry name" value="PURINE EFFLUX PUMP PBUE"/>
    <property type="match status" value="1"/>
</dbReference>
<keyword evidence="6 8" id="KW-1133">Transmembrane helix</keyword>
<feature type="transmembrane region" description="Helical" evidence="8">
    <location>
        <begin position="249"/>
        <end position="266"/>
    </location>
</feature>
<feature type="transmembrane region" description="Helical" evidence="8">
    <location>
        <begin position="369"/>
        <end position="389"/>
    </location>
</feature>
<dbReference type="InterPro" id="IPR036259">
    <property type="entry name" value="MFS_trans_sf"/>
</dbReference>
<feature type="transmembrane region" description="Helical" evidence="8">
    <location>
        <begin position="104"/>
        <end position="121"/>
    </location>
</feature>
<evidence type="ECO:0000256" key="2">
    <source>
        <dbReference type="ARBA" id="ARBA00006236"/>
    </source>
</evidence>
<dbReference type="Pfam" id="PF07690">
    <property type="entry name" value="MFS_1"/>
    <property type="match status" value="1"/>
</dbReference>
<sequence>MTSRRHGPLIANLVAQLAFGLLAMTICIPSMQEWGTIFGSSQAAVQLTFSGYVVAYGGLQLLYGPLSDRLGRKKILLLGLSLGSLGSLLAALSVDLFMLTAARVLQGAGCAAGMVVGRAMVQDLFEGPERTRVMAYIGMAMGLVPPLATIIGGQLHVRLGWQANFVLLTVLGVVLFIAAWRGLPGHTPPAAPLQTHWLRDMVTSYAQLARAPGFLLYVAVLSMTTATFYAFLAGAPIVLGSYGVGPAGIGYYIMIVPLAYIVGNYLTTHLVHRVGERLVMRLGQGSALAGIGLMLVLALVGVDTPLALSLPLLLLGMGHGLLVPPTLIGTVGLLPALAGSAAAVAGLMQQIMGAVGGFVVGLVPHDGAVNLGWLMLLLSVGAAVAMVLLQRSMASARRAG</sequence>
<evidence type="ECO:0000313" key="11">
    <source>
        <dbReference type="Proteomes" id="UP001265550"/>
    </source>
</evidence>
<feature type="domain" description="Major facilitator superfamily (MFS) profile" evidence="9">
    <location>
        <begin position="8"/>
        <end position="397"/>
    </location>
</feature>
<feature type="transmembrane region" description="Helical" evidence="8">
    <location>
        <begin position="9"/>
        <end position="31"/>
    </location>
</feature>
<keyword evidence="4" id="KW-1003">Cell membrane</keyword>
<feature type="transmembrane region" description="Helical" evidence="8">
    <location>
        <begin position="341"/>
        <end position="363"/>
    </location>
</feature>
<dbReference type="InterPro" id="IPR004812">
    <property type="entry name" value="Efflux_drug-R_Bcr/CmlA"/>
</dbReference>
<dbReference type="Gene3D" id="1.20.1720.10">
    <property type="entry name" value="Multidrug resistance protein D"/>
    <property type="match status" value="1"/>
</dbReference>
<proteinExistence type="inferred from homology"/>
<name>A0ABU1V7V2_9BURK</name>
<comment type="similarity">
    <text evidence="2 8">Belongs to the major facilitator superfamily. Bcr/CmlA family.</text>
</comment>
<feature type="transmembrane region" description="Helical" evidence="8">
    <location>
        <begin position="161"/>
        <end position="180"/>
    </location>
</feature>
<dbReference type="SUPFAM" id="SSF103473">
    <property type="entry name" value="MFS general substrate transporter"/>
    <property type="match status" value="1"/>
</dbReference>
<evidence type="ECO:0000259" key="9">
    <source>
        <dbReference type="PROSITE" id="PS50850"/>
    </source>
</evidence>
<dbReference type="EMBL" id="JAVDWE010000002">
    <property type="protein sequence ID" value="MDR7093495.1"/>
    <property type="molecule type" value="Genomic_DNA"/>
</dbReference>